<evidence type="ECO:0008006" key="4">
    <source>
        <dbReference type="Google" id="ProtNLM"/>
    </source>
</evidence>
<evidence type="ECO:0000313" key="3">
    <source>
        <dbReference type="Proteomes" id="UP001207918"/>
    </source>
</evidence>
<keyword evidence="1" id="KW-0472">Membrane</keyword>
<evidence type="ECO:0000256" key="1">
    <source>
        <dbReference type="SAM" id="Phobius"/>
    </source>
</evidence>
<evidence type="ECO:0000313" key="2">
    <source>
        <dbReference type="EMBL" id="MCW9706392.1"/>
    </source>
</evidence>
<keyword evidence="1" id="KW-1133">Transmembrane helix</keyword>
<name>A0ABT3PKE9_9BACT</name>
<sequence length="349" mass="39391">MNHKNFRYLVFQQFDIVGNTVCIYFRKKYAPFFGSFRFWAILLVVLLAMGGCSPGSKNSGETHGVTVEEDHSYGRAMGIGPIKNREIDEASGLVVHRGNPNLLWTHNDSGGEARLFLFQRNGTFRAEYHLQGTTNRDWEDIASGPGPQPNINYLYIGDIGDNYTLYFDYVIYRLKEPADPTESGKGGKSKIVTEVEELRFVYPDGSHDAETLFIDPATRDLYIVTRQETQDRVYRYTYPQSTTTTDTVEFVGKLPFAQFAGGDLSADGQTLLLKTLPQIFIWRREAGESIAEMLSNKPREVVPYGTGPQEEAIAIDPQRHGFYTLSESKGKPVTLYYNPVKSKDKDGDK</sequence>
<gene>
    <name evidence="2" type="ORF">J6I44_05980</name>
</gene>
<keyword evidence="1" id="KW-0812">Transmembrane</keyword>
<feature type="transmembrane region" description="Helical" evidence="1">
    <location>
        <begin position="32"/>
        <end position="51"/>
    </location>
</feature>
<dbReference type="EMBL" id="JAGGJA010000003">
    <property type="protein sequence ID" value="MCW9706392.1"/>
    <property type="molecule type" value="Genomic_DNA"/>
</dbReference>
<reference evidence="2 3" key="1">
    <citation type="submission" date="2021-03" db="EMBL/GenBank/DDBJ databases">
        <title>Aliifodinibius sp. nov., a new bacterium isolated from saline soil.</title>
        <authorList>
            <person name="Galisteo C."/>
            <person name="De La Haba R."/>
            <person name="Sanchez-Porro C."/>
            <person name="Ventosa A."/>
        </authorList>
    </citation>
    <scope>NUCLEOTIDE SEQUENCE [LARGE SCALE GENOMIC DNA]</scope>
    <source>
        <strain evidence="2 3">1BSP15-2V2</strain>
    </source>
</reference>
<proteinExistence type="predicted"/>
<keyword evidence="3" id="KW-1185">Reference proteome</keyword>
<accession>A0ABT3PKE9</accession>
<organism evidence="2 3">
    <name type="scientific">Fodinibius salsisoli</name>
    <dbReference type="NCBI Taxonomy" id="2820877"/>
    <lineage>
        <taxon>Bacteria</taxon>
        <taxon>Pseudomonadati</taxon>
        <taxon>Balneolota</taxon>
        <taxon>Balneolia</taxon>
        <taxon>Balneolales</taxon>
        <taxon>Balneolaceae</taxon>
        <taxon>Fodinibius</taxon>
    </lineage>
</organism>
<dbReference type="RefSeq" id="WP_265765098.1">
    <property type="nucleotide sequence ID" value="NZ_JAGGJA010000003.1"/>
</dbReference>
<comment type="caution">
    <text evidence="2">The sequence shown here is derived from an EMBL/GenBank/DDBJ whole genome shotgun (WGS) entry which is preliminary data.</text>
</comment>
<dbReference type="SUPFAM" id="SSF75011">
    <property type="entry name" value="3-carboxy-cis,cis-mucoante lactonizing enzyme"/>
    <property type="match status" value="1"/>
</dbReference>
<dbReference type="Proteomes" id="UP001207918">
    <property type="component" value="Unassembled WGS sequence"/>
</dbReference>
<protein>
    <recommendedName>
        <fullName evidence="4">PE-PGRS family protein</fullName>
    </recommendedName>
</protein>